<dbReference type="RefSeq" id="WP_340518554.1">
    <property type="nucleotide sequence ID" value="NZ_JBBLXS010000125.1"/>
</dbReference>
<name>A0ABU8YM86_9CYAN</name>
<dbReference type="Pfam" id="PF12770">
    <property type="entry name" value="CHAT"/>
    <property type="match status" value="1"/>
</dbReference>
<dbReference type="Proteomes" id="UP001384579">
    <property type="component" value="Unassembled WGS sequence"/>
</dbReference>
<accession>A0ABU8YM86</accession>
<evidence type="ECO:0000313" key="2">
    <source>
        <dbReference type="EMBL" id="MEK0185514.1"/>
    </source>
</evidence>
<sequence>MGKIEETVPSAEGRSSKLAVLTLGERNCRGIPVTVRIGEEGRLPSTEISGKLPTRRKIIERLDISQSLYCGTNVGRLEAVASQVTNVSITDISEKRHILMNDWLKSEPFRPIREMLLAKLAPEDEVRLIIQTRDIQLWRLPWYAWDFFERYPKAQLALSASMYDRIIPIKTSRERVKILAILGSDAGINLEKDRKILEKLPNAEICFVVKPKREELMEQLWEQQPYDILYFAGHSCTEGEKGRLYINETESVTIGDLKHPLRKAISQSLQLAIFNSCDGLGLAQELASLHIPQVILMREPVPDRVAQEFLKYFLQAFATGKPLYLSVREARERLTGFEYQFFRASWLPIIYQNLAQSPPNWHQLCSS</sequence>
<proteinExistence type="predicted"/>
<organism evidence="2 3">
    <name type="scientific">Microcoleus anatoxicus PTRS2</name>
    <dbReference type="NCBI Taxonomy" id="2705321"/>
    <lineage>
        <taxon>Bacteria</taxon>
        <taxon>Bacillati</taxon>
        <taxon>Cyanobacteriota</taxon>
        <taxon>Cyanophyceae</taxon>
        <taxon>Oscillatoriophycideae</taxon>
        <taxon>Oscillatoriales</taxon>
        <taxon>Microcoleaceae</taxon>
        <taxon>Microcoleus</taxon>
        <taxon>Microcoleus anatoxicus</taxon>
    </lineage>
</organism>
<keyword evidence="3" id="KW-1185">Reference proteome</keyword>
<evidence type="ECO:0000259" key="1">
    <source>
        <dbReference type="Pfam" id="PF12770"/>
    </source>
</evidence>
<gene>
    <name evidence="2" type="ORF">WMG39_11750</name>
</gene>
<evidence type="ECO:0000313" key="3">
    <source>
        <dbReference type="Proteomes" id="UP001384579"/>
    </source>
</evidence>
<reference evidence="2 3" key="1">
    <citation type="journal article" date="2020" name="Harmful Algae">
        <title>Molecular and morphological characterization of a novel dihydroanatoxin-a producing Microcoleus species (cyanobacteria) from the Russian River, California, USA.</title>
        <authorList>
            <person name="Conklin K.Y."/>
            <person name="Stancheva R."/>
            <person name="Otten T.G."/>
            <person name="Fadness R."/>
            <person name="Boyer G.L."/>
            <person name="Read B."/>
            <person name="Zhang X."/>
            <person name="Sheath R.G."/>
        </authorList>
    </citation>
    <scope>NUCLEOTIDE SEQUENCE [LARGE SCALE GENOMIC DNA]</scope>
    <source>
        <strain evidence="2 3">PTRS2</strain>
    </source>
</reference>
<protein>
    <submittedName>
        <fullName evidence="2">CHAT domain-containing protein</fullName>
    </submittedName>
</protein>
<dbReference type="EMBL" id="JBBLXS010000125">
    <property type="protein sequence ID" value="MEK0185514.1"/>
    <property type="molecule type" value="Genomic_DNA"/>
</dbReference>
<feature type="domain" description="CHAT" evidence="1">
    <location>
        <begin position="204"/>
        <end position="335"/>
    </location>
</feature>
<comment type="caution">
    <text evidence="2">The sequence shown here is derived from an EMBL/GenBank/DDBJ whole genome shotgun (WGS) entry which is preliminary data.</text>
</comment>
<dbReference type="InterPro" id="IPR024983">
    <property type="entry name" value="CHAT_dom"/>
</dbReference>